<name>A0A502G5C7_9SPHN</name>
<dbReference type="InterPro" id="IPR051321">
    <property type="entry name" value="PHA/PHB_synthase"/>
</dbReference>
<reference evidence="2 3" key="1">
    <citation type="journal article" date="2019" name="Environ. Microbiol.">
        <title>Species interactions and distinct microbial communities in high Arctic permafrost affected cryosols are associated with the CH4 and CO2 gas fluxes.</title>
        <authorList>
            <person name="Altshuler I."/>
            <person name="Hamel J."/>
            <person name="Turney S."/>
            <person name="Magnuson E."/>
            <person name="Levesque R."/>
            <person name="Greer C."/>
            <person name="Whyte L.G."/>
        </authorList>
    </citation>
    <scope>NUCLEOTIDE SEQUENCE [LARGE SCALE GENOMIC DNA]</scope>
    <source>
        <strain evidence="2 3">E6.1</strain>
    </source>
</reference>
<evidence type="ECO:0000313" key="2">
    <source>
        <dbReference type="EMBL" id="TPG56133.1"/>
    </source>
</evidence>
<protein>
    <submittedName>
        <fullName evidence="2">Alpha/beta fold hydrolase</fullName>
    </submittedName>
</protein>
<dbReference type="EMBL" id="RCZC01000001">
    <property type="protein sequence ID" value="TPG56133.1"/>
    <property type="molecule type" value="Genomic_DNA"/>
</dbReference>
<dbReference type="AlphaFoldDB" id="A0A502G5C7"/>
<dbReference type="OrthoDB" id="9767934at2"/>
<gene>
    <name evidence="2" type="ORF">EAH76_00715</name>
</gene>
<dbReference type="InterPro" id="IPR000073">
    <property type="entry name" value="AB_hydrolase_1"/>
</dbReference>
<dbReference type="InterPro" id="IPR029058">
    <property type="entry name" value="AB_hydrolase_fold"/>
</dbReference>
<comment type="caution">
    <text evidence="2">The sequence shown here is derived from an EMBL/GenBank/DDBJ whole genome shotgun (WGS) entry which is preliminary data.</text>
</comment>
<dbReference type="Gene3D" id="3.40.50.1820">
    <property type="entry name" value="alpha/beta hydrolase"/>
    <property type="match status" value="1"/>
</dbReference>
<evidence type="ECO:0000313" key="3">
    <source>
        <dbReference type="Proteomes" id="UP000319931"/>
    </source>
</evidence>
<dbReference type="Pfam" id="PF12697">
    <property type="entry name" value="Abhydrolase_6"/>
    <property type="match status" value="1"/>
</dbReference>
<dbReference type="Proteomes" id="UP000319931">
    <property type="component" value="Unassembled WGS sequence"/>
</dbReference>
<dbReference type="SUPFAM" id="SSF53474">
    <property type="entry name" value="alpha/beta-Hydrolases"/>
    <property type="match status" value="1"/>
</dbReference>
<proteinExistence type="predicted"/>
<keyword evidence="3" id="KW-1185">Reference proteome</keyword>
<keyword evidence="2" id="KW-0378">Hydrolase</keyword>
<sequence>MFGQMLPPIITASQHGPRPLPLFLEMLLAETATAPERRAAALAGLRAYQDAPRGRVRKPMPARYRKGKARLRDYGAKGATGRAVLFVPSLINPPHILDLLPDVSLLRWLAAQGHRPFLLDWGTQAPAGGTLDLDAHVTRVLLPLIAKFDTPPILVGYCLGGTLALAAACLTEVAGLALIAAPWHFAGFGAAARADMAGLWASAKPACEALGLVPMEVLQSGFWRLDPARTIAKYEAFAAIEPGSAAAQRFVAMEDWANGGAPLPYAAGRQLFEECIAQDLPGSGAWQIAGTTIDPAALRCPTVDFVSLNDRIVPAATAANLPDRHDLGAGHVGMIVGRGARSQLWEPLAGWLNALPPAK</sequence>
<accession>A0A502G5C7</accession>
<dbReference type="PANTHER" id="PTHR36837:SF4">
    <property type="entry name" value="BLR0908 PROTEIN"/>
    <property type="match status" value="1"/>
</dbReference>
<feature type="domain" description="AB hydrolase-1" evidence="1">
    <location>
        <begin position="103"/>
        <end position="334"/>
    </location>
</feature>
<dbReference type="PANTHER" id="PTHR36837">
    <property type="entry name" value="POLY(3-HYDROXYALKANOATE) POLYMERASE SUBUNIT PHAC"/>
    <property type="match status" value="1"/>
</dbReference>
<evidence type="ECO:0000259" key="1">
    <source>
        <dbReference type="Pfam" id="PF12697"/>
    </source>
</evidence>
<dbReference type="GO" id="GO:0016787">
    <property type="term" value="F:hydrolase activity"/>
    <property type="evidence" value="ECO:0007669"/>
    <property type="project" value="UniProtKB-KW"/>
</dbReference>
<organism evidence="2 3">
    <name type="scientific">Sphingomonas glacialis</name>
    <dbReference type="NCBI Taxonomy" id="658225"/>
    <lineage>
        <taxon>Bacteria</taxon>
        <taxon>Pseudomonadati</taxon>
        <taxon>Pseudomonadota</taxon>
        <taxon>Alphaproteobacteria</taxon>
        <taxon>Sphingomonadales</taxon>
        <taxon>Sphingomonadaceae</taxon>
        <taxon>Sphingomonas</taxon>
    </lineage>
</organism>